<proteinExistence type="inferred from homology"/>
<accession>A0A1Y3E818</accession>
<sequence length="195" mass="21448">MGIAWVYLYSDPEKSDRQDVLLDSLQTALDNMDAKQAGFFSLTSETFFSTTTTNAKPVHLFQSSEFPETTFVLVGDTLGSASTFLFAEKSITQLIRNLDGAYCTKPISKVECRGNKYVISDFTVRTSVATIASNFKGILVEIEYRPCVAMQLCGDLMKEFCTALLGSAASAPPTFVGLTKPNQRYKNVCSNSRPK</sequence>
<dbReference type="InterPro" id="IPR013921">
    <property type="entry name" value="Mediator_Med20"/>
</dbReference>
<keyword evidence="6" id="KW-0805">Transcription regulation</keyword>
<evidence type="ECO:0000256" key="2">
    <source>
        <dbReference type="ARBA" id="ARBA00010743"/>
    </source>
</evidence>
<dbReference type="Proteomes" id="UP000243006">
    <property type="component" value="Unassembled WGS sequence"/>
</dbReference>
<gene>
    <name evidence="6" type="primary">MED20</name>
    <name evidence="7" type="ORF">D917_04443</name>
</gene>
<comment type="similarity">
    <text evidence="2 6">Belongs to the Mediator complex subunit 20 family.</text>
</comment>
<protein>
    <recommendedName>
        <fullName evidence="3 6">Mediator of RNA polymerase II transcription subunit 20</fullName>
    </recommendedName>
    <alternativeName>
        <fullName evidence="5 6">Mediator complex subunit 20</fullName>
    </alternativeName>
</protein>
<dbReference type="AlphaFoldDB" id="A0A1Y3E818"/>
<dbReference type="GO" id="GO:0016592">
    <property type="term" value="C:mediator complex"/>
    <property type="evidence" value="ECO:0007669"/>
    <property type="project" value="InterPro"/>
</dbReference>
<evidence type="ECO:0000256" key="5">
    <source>
        <dbReference type="ARBA" id="ARBA00031954"/>
    </source>
</evidence>
<keyword evidence="4 6" id="KW-0539">Nucleus</keyword>
<dbReference type="GO" id="GO:0006357">
    <property type="term" value="P:regulation of transcription by RNA polymerase II"/>
    <property type="evidence" value="ECO:0007669"/>
    <property type="project" value="InterPro"/>
</dbReference>
<evidence type="ECO:0000256" key="6">
    <source>
        <dbReference type="RuleBase" id="RU364152"/>
    </source>
</evidence>
<evidence type="ECO:0000256" key="1">
    <source>
        <dbReference type="ARBA" id="ARBA00004123"/>
    </source>
</evidence>
<organism evidence="7 8">
    <name type="scientific">Trichinella nativa</name>
    <dbReference type="NCBI Taxonomy" id="6335"/>
    <lineage>
        <taxon>Eukaryota</taxon>
        <taxon>Metazoa</taxon>
        <taxon>Ecdysozoa</taxon>
        <taxon>Nematoda</taxon>
        <taxon>Enoplea</taxon>
        <taxon>Dorylaimia</taxon>
        <taxon>Trichinellida</taxon>
        <taxon>Trichinellidae</taxon>
        <taxon>Trichinella</taxon>
    </lineage>
</organism>
<dbReference type="PANTHER" id="PTHR12465:SF0">
    <property type="entry name" value="MEDIATOR OF RNA POLYMERASE II TRANSCRIPTION SUBUNIT 20"/>
    <property type="match status" value="1"/>
</dbReference>
<dbReference type="EMBL" id="LVZM01023465">
    <property type="protein sequence ID" value="OUC39977.1"/>
    <property type="molecule type" value="Genomic_DNA"/>
</dbReference>
<keyword evidence="6" id="KW-0010">Activator</keyword>
<reference evidence="7 8" key="1">
    <citation type="submission" date="2015-04" db="EMBL/GenBank/DDBJ databases">
        <title>Draft genome of the roundworm Trichinella nativa.</title>
        <authorList>
            <person name="Mitreva M."/>
        </authorList>
    </citation>
    <scope>NUCLEOTIDE SEQUENCE [LARGE SCALE GENOMIC DNA]</scope>
    <source>
        <strain evidence="7 8">ISS45</strain>
    </source>
</reference>
<evidence type="ECO:0000313" key="7">
    <source>
        <dbReference type="EMBL" id="OUC39977.1"/>
    </source>
</evidence>
<evidence type="ECO:0000256" key="3">
    <source>
        <dbReference type="ARBA" id="ARBA00019690"/>
    </source>
</evidence>
<dbReference type="Pfam" id="PF08612">
    <property type="entry name" value="Med20"/>
    <property type="match status" value="1"/>
</dbReference>
<evidence type="ECO:0000313" key="8">
    <source>
        <dbReference type="Proteomes" id="UP000243006"/>
    </source>
</evidence>
<keyword evidence="6" id="KW-0804">Transcription</keyword>
<comment type="subunit">
    <text evidence="6">Component of the Mediator complex.</text>
</comment>
<comment type="subcellular location">
    <subcellularLocation>
        <location evidence="1 6">Nucleus</location>
    </subcellularLocation>
</comment>
<comment type="function">
    <text evidence="6">Component of the Mediator complex, a coactivator involved in the regulated transcription of nearly all RNA polymerase II-dependent genes. Mediator functions as a bridge to convey information from gene-specific regulatory proteins to the basal RNA polymerase II transcription machinery. Mediator is recruited to promoters by direct interactions with regulatory proteins and serves as a scaffold for the assembly of a functional preinitiation complex with RNA polymerase II and the general transcription factors.</text>
</comment>
<comment type="caution">
    <text evidence="7">The sequence shown here is derived from an EMBL/GenBank/DDBJ whole genome shotgun (WGS) entry which is preliminary data.</text>
</comment>
<name>A0A1Y3E818_9BILA</name>
<dbReference type="GO" id="GO:0003713">
    <property type="term" value="F:transcription coactivator activity"/>
    <property type="evidence" value="ECO:0007669"/>
    <property type="project" value="TreeGrafter"/>
</dbReference>
<dbReference type="PANTHER" id="PTHR12465">
    <property type="entry name" value="UBIQUITIN SPECIFIC PROTEASE HOMOLOG 49"/>
    <property type="match status" value="1"/>
</dbReference>
<evidence type="ECO:0000256" key="4">
    <source>
        <dbReference type="ARBA" id="ARBA00023242"/>
    </source>
</evidence>